<dbReference type="EMBL" id="CP014230">
    <property type="protein sequence ID" value="AMD92286.1"/>
    <property type="molecule type" value="Genomic_DNA"/>
</dbReference>
<sequence length="408" mass="43226">MREMFHGWKLSLLGSGGNFLLHGGLIYMMNAFTEPLAAARGWERGDIGVAMSVAALCGALSMPLLSSLSLRMSLRLLMTLGALIGGTSVIVMGQVRSLGLFTLFFSIAWVSAQAFGGVIANILAGRWFERYQGRAFGVCNIGTSLSGAVLPFVLMVLIEHSGVSTVWAIYGCTVLCMAPVCWVMVRDTPEMLGLHVDNLPGAVSLAPPPTVVVPLRRLLRTPSVYRTGLAFGCALMAGSAVMSQLKPGLVDAGFSSYPAMAFMCIAALCASLGKYLWGWLCDRYNPVTVARVLMVCNALTLSLVLLPQNVFTVAVFAVAFGTCVGGVWTTLPAVVAFHFGREYFVGVYRVVGTFVLLRAAGYLILGCSHALTGSYDAAFAVFAAMLLGCFILTLGLGKVPGEGMRPAG</sequence>
<reference evidence="6" key="1">
    <citation type="submission" date="2016-02" db="EMBL/GenBank/DDBJ databases">
        <authorList>
            <person name="Holder M.E."/>
            <person name="Ajami N.J."/>
            <person name="Petrosino J.F."/>
        </authorList>
    </citation>
    <scope>NUCLEOTIDE SEQUENCE [LARGE SCALE GENOMIC DNA]</scope>
    <source>
        <strain evidence="6">DSM 12838</strain>
    </source>
</reference>
<accession>A0A120KMW2</accession>
<evidence type="ECO:0000256" key="1">
    <source>
        <dbReference type="ARBA" id="ARBA00022692"/>
    </source>
</evidence>
<proteinExistence type="predicted"/>
<feature type="transmembrane region" description="Helical" evidence="4">
    <location>
        <begin position="47"/>
        <end position="65"/>
    </location>
</feature>
<keyword evidence="1 4" id="KW-0812">Transmembrane</keyword>
<protein>
    <recommendedName>
        <fullName evidence="7">Major facilitator superfamily (MFS) profile domain-containing protein</fullName>
    </recommendedName>
</protein>
<evidence type="ECO:0000313" key="5">
    <source>
        <dbReference type="EMBL" id="AMD92286.1"/>
    </source>
</evidence>
<keyword evidence="3 4" id="KW-0472">Membrane</keyword>
<dbReference type="Gene3D" id="1.20.1250.20">
    <property type="entry name" value="MFS general substrate transporter like domains"/>
    <property type="match status" value="2"/>
</dbReference>
<dbReference type="GO" id="GO:0022857">
    <property type="term" value="F:transmembrane transporter activity"/>
    <property type="evidence" value="ECO:0007669"/>
    <property type="project" value="InterPro"/>
</dbReference>
<feature type="transmembrane region" description="Helical" evidence="4">
    <location>
        <begin position="224"/>
        <end position="245"/>
    </location>
</feature>
<dbReference type="InterPro" id="IPR036259">
    <property type="entry name" value="MFS_trans_sf"/>
</dbReference>
<name>A0A120KMW2_9BACT</name>
<feature type="transmembrane region" description="Helical" evidence="4">
    <location>
        <begin position="12"/>
        <end position="32"/>
    </location>
</feature>
<dbReference type="PANTHER" id="PTHR11360">
    <property type="entry name" value="MONOCARBOXYLATE TRANSPORTER"/>
    <property type="match status" value="1"/>
</dbReference>
<dbReference type="Proteomes" id="UP000063964">
    <property type="component" value="Chromosome"/>
</dbReference>
<evidence type="ECO:0000256" key="2">
    <source>
        <dbReference type="ARBA" id="ARBA00022989"/>
    </source>
</evidence>
<dbReference type="KEGG" id="doa:AXF15_03620"/>
<dbReference type="PANTHER" id="PTHR11360:SF284">
    <property type="entry name" value="EG:103B4.3 PROTEIN-RELATED"/>
    <property type="match status" value="1"/>
</dbReference>
<evidence type="ECO:0008006" key="7">
    <source>
        <dbReference type="Google" id="ProtNLM"/>
    </source>
</evidence>
<feature type="transmembrane region" description="Helical" evidence="4">
    <location>
        <begin position="257"/>
        <end position="277"/>
    </location>
</feature>
<dbReference type="AlphaFoldDB" id="A0A120KMW2"/>
<keyword evidence="2 4" id="KW-1133">Transmembrane helix</keyword>
<evidence type="ECO:0000256" key="4">
    <source>
        <dbReference type="SAM" id="Phobius"/>
    </source>
</evidence>
<feature type="transmembrane region" description="Helical" evidence="4">
    <location>
        <begin position="313"/>
        <end position="339"/>
    </location>
</feature>
<feature type="transmembrane region" description="Helical" evidence="4">
    <location>
        <begin position="346"/>
        <end position="365"/>
    </location>
</feature>
<feature type="transmembrane region" description="Helical" evidence="4">
    <location>
        <begin position="289"/>
        <end position="307"/>
    </location>
</feature>
<dbReference type="Pfam" id="PF07690">
    <property type="entry name" value="MFS_1"/>
    <property type="match status" value="1"/>
</dbReference>
<dbReference type="InterPro" id="IPR050327">
    <property type="entry name" value="Proton-linked_MCT"/>
</dbReference>
<dbReference type="InterPro" id="IPR011701">
    <property type="entry name" value="MFS"/>
</dbReference>
<evidence type="ECO:0000313" key="6">
    <source>
        <dbReference type="Proteomes" id="UP000063964"/>
    </source>
</evidence>
<keyword evidence="6" id="KW-1185">Reference proteome</keyword>
<feature type="transmembrane region" description="Helical" evidence="4">
    <location>
        <begin position="77"/>
        <end position="95"/>
    </location>
</feature>
<feature type="transmembrane region" description="Helical" evidence="4">
    <location>
        <begin position="377"/>
        <end position="396"/>
    </location>
</feature>
<gene>
    <name evidence="5" type="ORF">AXF15_03620</name>
</gene>
<dbReference type="STRING" id="888061.AXF15_03620"/>
<organism evidence="5 6">
    <name type="scientific">Desulfomicrobium orale DSM 12838</name>
    <dbReference type="NCBI Taxonomy" id="888061"/>
    <lineage>
        <taxon>Bacteria</taxon>
        <taxon>Pseudomonadati</taxon>
        <taxon>Thermodesulfobacteriota</taxon>
        <taxon>Desulfovibrionia</taxon>
        <taxon>Desulfovibrionales</taxon>
        <taxon>Desulfomicrobiaceae</taxon>
        <taxon>Desulfomicrobium</taxon>
    </lineage>
</organism>
<feature type="transmembrane region" description="Helical" evidence="4">
    <location>
        <begin position="135"/>
        <end position="158"/>
    </location>
</feature>
<feature type="transmembrane region" description="Helical" evidence="4">
    <location>
        <begin position="101"/>
        <end position="123"/>
    </location>
</feature>
<evidence type="ECO:0000256" key="3">
    <source>
        <dbReference type="ARBA" id="ARBA00023136"/>
    </source>
</evidence>
<dbReference type="SUPFAM" id="SSF103473">
    <property type="entry name" value="MFS general substrate transporter"/>
    <property type="match status" value="1"/>
</dbReference>
<feature type="transmembrane region" description="Helical" evidence="4">
    <location>
        <begin position="164"/>
        <end position="185"/>
    </location>
</feature>